<dbReference type="Proteomes" id="UP000278149">
    <property type="component" value="Unassembled WGS sequence"/>
</dbReference>
<proteinExistence type="predicted"/>
<dbReference type="AlphaFoldDB" id="A0A429G525"/>
<organism evidence="1 2">
    <name type="scientific">Candidatus Korarchaeum cryptofilum</name>
    <dbReference type="NCBI Taxonomy" id="498846"/>
    <lineage>
        <taxon>Archaea</taxon>
        <taxon>Thermoproteota</taxon>
        <taxon>Candidatus Korarchaeia</taxon>
        <taxon>Candidatus Korarchaeales</taxon>
        <taxon>Candidatus Korarchaeaceae</taxon>
        <taxon>Candidatus Korarchaeum</taxon>
    </lineage>
</organism>
<reference evidence="1 2" key="1">
    <citation type="submission" date="2018-10" db="EMBL/GenBank/DDBJ databases">
        <title>Co-occurring genomic capacity for anaerobic methane metabolism and dissimilatory sulfite reduction discovered in the Korarchaeota.</title>
        <authorList>
            <person name="Mckay L.J."/>
            <person name="Dlakic M."/>
            <person name="Fields M.W."/>
            <person name="Delmont T.O."/>
            <person name="Eren A.M."/>
            <person name="Jay Z.J."/>
            <person name="Klingelsmith K.B."/>
            <person name="Rusch D.B."/>
            <person name="Inskeep W.P."/>
        </authorList>
    </citation>
    <scope>NUCLEOTIDE SEQUENCE [LARGE SCALE GENOMIC DNA]</scope>
    <source>
        <strain evidence="1 2">WS</strain>
    </source>
</reference>
<dbReference type="GeneID" id="6094706"/>
<name>A0A429G525_9CREN</name>
<accession>A0A429G525</accession>
<dbReference type="EMBL" id="RCOR01000024">
    <property type="protein sequence ID" value="RSN68845.1"/>
    <property type="molecule type" value="Genomic_DNA"/>
</dbReference>
<sequence>MSAFQDETRERVIGAILLKKPKSMGRWDTYAAVITTRRMIFAQITKDMAKRAIEEAKQKAKAEGKGFLGQWSAQLGASFNYAQRYLNMEPSDILSETPGNFYIENGAIGEIKIKHERSMHDGPDELKMEISASSGRYDFELNSSGDVKLLKQVYGDRVKSPFIL</sequence>
<evidence type="ECO:0000313" key="1">
    <source>
        <dbReference type="EMBL" id="RSN68845.1"/>
    </source>
</evidence>
<comment type="caution">
    <text evidence="1">The sequence shown here is derived from an EMBL/GenBank/DDBJ whole genome shotgun (WGS) entry which is preliminary data.</text>
</comment>
<gene>
    <name evidence="1" type="ORF">D9Q81_04970</name>
</gene>
<evidence type="ECO:0000313" key="2">
    <source>
        <dbReference type="Proteomes" id="UP000278149"/>
    </source>
</evidence>
<protein>
    <submittedName>
        <fullName evidence="1">Uncharacterized protein</fullName>
    </submittedName>
</protein>
<dbReference type="RefSeq" id="WP_012310072.1">
    <property type="nucleotide sequence ID" value="NZ_RCOR01000024.1"/>
</dbReference>